<dbReference type="GO" id="GO:0071011">
    <property type="term" value="C:precatalytic spliceosome"/>
    <property type="evidence" value="ECO:0007669"/>
    <property type="project" value="TreeGrafter"/>
</dbReference>
<dbReference type="InterPro" id="IPR008409">
    <property type="entry name" value="SPF27"/>
</dbReference>
<name>A0A1Y1UM32_9TREE</name>
<evidence type="ECO:0000256" key="6">
    <source>
        <dbReference type="ARBA" id="ARBA00023242"/>
    </source>
</evidence>
<evidence type="ECO:0000256" key="2">
    <source>
        <dbReference type="ARBA" id="ARBA00010788"/>
    </source>
</evidence>
<gene>
    <name evidence="8" type="ORF">BD324DRAFT_618387</name>
</gene>
<keyword evidence="6" id="KW-0539">Nucleus</keyword>
<dbReference type="GO" id="GO:0006397">
    <property type="term" value="P:mRNA processing"/>
    <property type="evidence" value="ECO:0007669"/>
    <property type="project" value="UniProtKB-KW"/>
</dbReference>
<dbReference type="AlphaFoldDB" id="A0A1Y1UM32"/>
<comment type="subcellular location">
    <subcellularLocation>
        <location evidence="1">Nucleus</location>
    </subcellularLocation>
</comment>
<evidence type="ECO:0000256" key="3">
    <source>
        <dbReference type="ARBA" id="ARBA00022664"/>
    </source>
</evidence>
<accession>A0A1Y1UM32</accession>
<keyword evidence="9" id="KW-1185">Reference proteome</keyword>
<dbReference type="GO" id="GO:0071013">
    <property type="term" value="C:catalytic step 2 spliceosome"/>
    <property type="evidence" value="ECO:0007669"/>
    <property type="project" value="TreeGrafter"/>
</dbReference>
<evidence type="ECO:0000256" key="5">
    <source>
        <dbReference type="ARBA" id="ARBA00023187"/>
    </source>
</evidence>
<keyword evidence="5" id="KW-0508">mRNA splicing</keyword>
<dbReference type="Pfam" id="PF05700">
    <property type="entry name" value="BCAS2"/>
    <property type="match status" value="1"/>
</dbReference>
<dbReference type="GeneID" id="33556831"/>
<dbReference type="EMBL" id="NBSH01000003">
    <property type="protein sequence ID" value="ORX39059.1"/>
    <property type="molecule type" value="Genomic_DNA"/>
</dbReference>
<dbReference type="OrthoDB" id="205794at2759"/>
<reference evidence="8 9" key="1">
    <citation type="submission" date="2017-03" db="EMBL/GenBank/DDBJ databases">
        <title>Widespread Adenine N6-methylation of Active Genes in Fungi.</title>
        <authorList>
            <consortium name="DOE Joint Genome Institute"/>
            <person name="Mondo S.J."/>
            <person name="Dannebaum R.O."/>
            <person name="Kuo R.C."/>
            <person name="Louie K.B."/>
            <person name="Bewick A.J."/>
            <person name="Labutti K."/>
            <person name="Haridas S."/>
            <person name="Kuo A."/>
            <person name="Salamov A."/>
            <person name="Ahrendt S.R."/>
            <person name="Lau R."/>
            <person name="Bowen B.P."/>
            <person name="Lipzen A."/>
            <person name="Sullivan W."/>
            <person name="Andreopoulos W.B."/>
            <person name="Clum A."/>
            <person name="Lindquist E."/>
            <person name="Daum C."/>
            <person name="Northen T.R."/>
            <person name="Ramamoorthy G."/>
            <person name="Schmitz R.J."/>
            <person name="Gryganskyi A."/>
            <person name="Culley D."/>
            <person name="Magnuson J."/>
            <person name="James T.Y."/>
            <person name="O'Malley M.A."/>
            <person name="Stajich J.E."/>
            <person name="Spatafora J.W."/>
            <person name="Visel A."/>
            <person name="Grigoriev I.V."/>
        </authorList>
    </citation>
    <scope>NUCLEOTIDE SEQUENCE [LARGE SCALE GENOMIC DNA]</scope>
    <source>
        <strain evidence="8 9">NRRL Y-17943</strain>
    </source>
</reference>
<dbReference type="STRING" id="4999.A0A1Y1UM32"/>
<proteinExistence type="inferred from homology"/>
<evidence type="ECO:0000256" key="7">
    <source>
        <dbReference type="SAM" id="Coils"/>
    </source>
</evidence>
<dbReference type="Proteomes" id="UP000193218">
    <property type="component" value="Unassembled WGS sequence"/>
</dbReference>
<dbReference type="PANTHER" id="PTHR13296">
    <property type="entry name" value="BCAS2 PROTEIN"/>
    <property type="match status" value="1"/>
</dbReference>
<keyword evidence="7" id="KW-0175">Coiled coil</keyword>
<keyword evidence="3" id="KW-0507">mRNA processing</keyword>
<dbReference type="RefSeq" id="XP_021872922.1">
    <property type="nucleotide sequence ID" value="XM_022015023.1"/>
</dbReference>
<evidence type="ECO:0000313" key="8">
    <source>
        <dbReference type="EMBL" id="ORX39059.1"/>
    </source>
</evidence>
<keyword evidence="4" id="KW-0747">Spliceosome</keyword>
<feature type="coiled-coil region" evidence="7">
    <location>
        <begin position="129"/>
        <end position="163"/>
    </location>
</feature>
<dbReference type="GO" id="GO:0008380">
    <property type="term" value="P:RNA splicing"/>
    <property type="evidence" value="ECO:0007669"/>
    <property type="project" value="UniProtKB-KW"/>
</dbReference>
<dbReference type="GO" id="GO:0000974">
    <property type="term" value="C:Prp19 complex"/>
    <property type="evidence" value="ECO:0007669"/>
    <property type="project" value="TreeGrafter"/>
</dbReference>
<evidence type="ECO:0000256" key="4">
    <source>
        <dbReference type="ARBA" id="ARBA00022728"/>
    </source>
</evidence>
<comment type="caution">
    <text evidence="8">The sequence shown here is derived from an EMBL/GenBank/DDBJ whole genome shotgun (WGS) entry which is preliminary data.</text>
</comment>
<organism evidence="8 9">
    <name type="scientific">Kockovaella imperatae</name>
    <dbReference type="NCBI Taxonomy" id="4999"/>
    <lineage>
        <taxon>Eukaryota</taxon>
        <taxon>Fungi</taxon>
        <taxon>Dikarya</taxon>
        <taxon>Basidiomycota</taxon>
        <taxon>Agaricomycotina</taxon>
        <taxon>Tremellomycetes</taxon>
        <taxon>Tremellales</taxon>
        <taxon>Cuniculitremaceae</taxon>
        <taxon>Kockovaella</taxon>
    </lineage>
</organism>
<protein>
    <submittedName>
        <fullName evidence="8">Pre-mRNA-splicing factor SPF27</fullName>
    </submittedName>
</protein>
<feature type="coiled-coil region" evidence="7">
    <location>
        <begin position="189"/>
        <end position="219"/>
    </location>
</feature>
<dbReference type="InParanoid" id="A0A1Y1UM32"/>
<sequence length="219" mass="24526">MASSNIDALPYFDKQLEAPGAKSSAQALIEAELRNTPQISLDDPRLPAEVKIFAKSESLSELLDGYATNPIRGIDTSKYGVPQVTEGSSIDELVEAERRGRIGEGHMAVRIENADLLSTYGPNAWLIRNYQLNSQLTELQSTLEALKEKVTEVNRSRRVFQEDTGTHLTRLEGRWQDLVGSTVQLEVACKAMEGQVKTLRRKEEDLKKEVQQLEDIEKL</sequence>
<comment type="similarity">
    <text evidence="2">Belongs to the SPF27 family.</text>
</comment>
<evidence type="ECO:0000313" key="9">
    <source>
        <dbReference type="Proteomes" id="UP000193218"/>
    </source>
</evidence>
<dbReference type="PANTHER" id="PTHR13296:SF0">
    <property type="entry name" value="PRE-MRNA-SPLICING FACTOR SPF27"/>
    <property type="match status" value="1"/>
</dbReference>
<evidence type="ECO:0000256" key="1">
    <source>
        <dbReference type="ARBA" id="ARBA00004123"/>
    </source>
</evidence>